<dbReference type="AlphaFoldDB" id="A0A6C2UIH3"/>
<dbReference type="EMBL" id="CAAHFH010000001">
    <property type="protein sequence ID" value="VGO19006.1"/>
    <property type="molecule type" value="Genomic_DNA"/>
</dbReference>
<sequence>MKKISTLATLIALTVLSMQTAYGQLVDYSFTADEGFETGSIALHPDWYDQNSDYQVDTNGTGTVSVNGAETYRKAINQVAFPSNTQYSVGIEFTFDRIFTNANDKHVISVGFKESPTFAGDRVEMQLSHGVAGFFRLKTSNSGPLVGNEKSGGLKEELLGFSTNETFSSSDNLWFGYAITRGADASSWSGFAVLSNLTAGTEIQSFTVAFDTTQDFFTDDSLYAYINSVNSDAQSFTSNRKIDRFTAGSEDVDVFEQVEEVEFTAQQGYEPGSLFGQQGYWTGNSDQTDTEVDATINYVQLTTNKYKQMTYTLPLSTTNGMLEVGGEFRFDRSINTNATGSFMTFNLVDNFSNFPKFIRVDLQRTSADQLRMVFTEKENGFSAFSDLFDESALGLDGGVTNDSSDNLKLSLKVYPGMSTNDWSAAMVLSNMTAGTQVHSFSVEEGEFIVKESWLDSTLYGGFNSSASETDTYTTNRQIESFYVAVATGGAPVVIPYEEWASEYGVGGMDEDPDEDSLNNLAEYALMGNPTNAMDQGVFSTSTSSVDGTNYLNMMHAMLIDTEGVEYNVEVNDSGNLVIGSWTNTGITVTSGALADDYLIVTNAIVTDDENQGFLRLLIVEE</sequence>
<evidence type="ECO:0000256" key="1">
    <source>
        <dbReference type="SAM" id="SignalP"/>
    </source>
</evidence>
<feature type="signal peptide" evidence="1">
    <location>
        <begin position="1"/>
        <end position="23"/>
    </location>
</feature>
<gene>
    <name evidence="2" type="ORF">SCARR_01060</name>
</gene>
<reference evidence="2 3" key="1">
    <citation type="submission" date="2019-04" db="EMBL/GenBank/DDBJ databases">
        <authorList>
            <person name="Van Vliet M D."/>
        </authorList>
    </citation>
    <scope>NUCLEOTIDE SEQUENCE [LARGE SCALE GENOMIC DNA]</scope>
    <source>
        <strain evidence="2 3">F21</strain>
    </source>
</reference>
<name>A0A6C2UIH3_9BACT</name>
<dbReference type="RefSeq" id="WP_136060443.1">
    <property type="nucleotide sequence ID" value="NZ_CAAHFH010000001.1"/>
</dbReference>
<feature type="chain" id="PRO_5025516582" evidence="1">
    <location>
        <begin position="24"/>
        <end position="621"/>
    </location>
</feature>
<protein>
    <submittedName>
        <fullName evidence="2">Uncharacterized protein</fullName>
    </submittedName>
</protein>
<proteinExistence type="predicted"/>
<evidence type="ECO:0000313" key="2">
    <source>
        <dbReference type="EMBL" id="VGO19006.1"/>
    </source>
</evidence>
<accession>A0A6C2UIH3</accession>
<dbReference type="Proteomes" id="UP000346198">
    <property type="component" value="Unassembled WGS sequence"/>
</dbReference>
<organism evidence="2 3">
    <name type="scientific">Pontiella sulfatireligans</name>
    <dbReference type="NCBI Taxonomy" id="2750658"/>
    <lineage>
        <taxon>Bacteria</taxon>
        <taxon>Pseudomonadati</taxon>
        <taxon>Kiritimatiellota</taxon>
        <taxon>Kiritimatiellia</taxon>
        <taxon>Kiritimatiellales</taxon>
        <taxon>Pontiellaceae</taxon>
        <taxon>Pontiella</taxon>
    </lineage>
</organism>
<keyword evidence="3" id="KW-1185">Reference proteome</keyword>
<keyword evidence="1" id="KW-0732">Signal</keyword>
<evidence type="ECO:0000313" key="3">
    <source>
        <dbReference type="Proteomes" id="UP000346198"/>
    </source>
</evidence>